<reference evidence="2" key="6">
    <citation type="journal article" date="2002" name="Nature">
        <title>Analysis of the mouse transcriptome based on functional annotation of 60,770 full-length cDNAs.</title>
        <authorList>
            <consortium name="The FANTOM Consortium and the RIKEN Genome Exploration Research Group Phase I and II Team"/>
        </authorList>
    </citation>
    <scope>NUCLEOTIDE SEQUENCE</scope>
    <source>
        <strain evidence="2">C57BL/6J</strain>
        <tissue evidence="2">Head</tissue>
    </source>
</reference>
<evidence type="ECO:0000256" key="1">
    <source>
        <dbReference type="SAM" id="MobiDB-lite"/>
    </source>
</evidence>
<reference evidence="2" key="4">
    <citation type="submission" date="2000-07" db="EMBL/GenBank/DDBJ databases">
        <authorList>
            <person name="Adachi J."/>
            <person name="Aizawa K."/>
            <person name="Akahira S."/>
            <person name="Akimura T."/>
            <person name="Arai A."/>
            <person name="Aono H."/>
            <person name="Arakawa T."/>
            <person name="Bono H."/>
            <person name="Carninci P."/>
            <person name="Fukuda S."/>
            <person name="Fukunishi Y."/>
            <person name="Furuno M."/>
            <person name="Hanagaki T."/>
            <person name="Hara A."/>
            <person name="Hayatsu N."/>
            <person name="Hiramoto K."/>
            <person name="Hiraoka T."/>
            <person name="Hori F."/>
            <person name="Imotani K."/>
            <person name="Ishii Y."/>
            <person name="Itoh M."/>
            <person name="Izawa M."/>
            <person name="Kasukawa T."/>
            <person name="Kato H."/>
            <person name="Kawai J."/>
            <person name="Kojima Y."/>
            <person name="Konno H."/>
            <person name="Kouda M."/>
            <person name="Koya S."/>
            <person name="Kurihara C."/>
            <person name="Matsuyama T."/>
            <person name="Miyazaki A."/>
            <person name="Nishi K."/>
            <person name="Nomura K."/>
            <person name="Numazaki R."/>
            <person name="Ohno M."/>
            <person name="Okazaki Y."/>
            <person name="Okido T."/>
            <person name="Owa C."/>
            <person name="Saito H."/>
            <person name="Saito R."/>
            <person name="Sakai C."/>
            <person name="Sakai K."/>
            <person name="Sano H."/>
            <person name="Sasaki D."/>
            <person name="Shibata K."/>
            <person name="Shibata Y."/>
            <person name="Shinagawa A."/>
            <person name="Shiraki T."/>
            <person name="Sogabe Y."/>
            <person name="Suzuki H."/>
            <person name="Tagami M."/>
            <person name="Tagawa A."/>
            <person name="Takahashi F."/>
            <person name="Tanaka T."/>
            <person name="Tejima Y."/>
            <person name="Toya T."/>
            <person name="Yamamura T."/>
            <person name="Yasunishi A."/>
            <person name="Yoshida K."/>
            <person name="Yoshino M."/>
            <person name="Muramatsu M."/>
            <person name="Hayashizaki Y."/>
        </authorList>
    </citation>
    <scope>NUCLEOTIDE SEQUENCE</scope>
    <source>
        <strain evidence="2">C57BL/6J</strain>
        <tissue evidence="2">Head</tissue>
    </source>
</reference>
<evidence type="ECO:0000313" key="2">
    <source>
        <dbReference type="EMBL" id="BAC25445.1"/>
    </source>
</evidence>
<reference evidence="2" key="5">
    <citation type="journal article" date="2001" name="Nature">
        <title>Functional annotation of a full-length mouse cDNA collection.</title>
        <authorList>
            <consortium name="The RIKEN Genome Exploration Research Group Phase II Team and the FANTOM Consortium"/>
        </authorList>
    </citation>
    <scope>NUCLEOTIDE SEQUENCE</scope>
    <source>
        <strain evidence="2">C57BL/6J</strain>
        <tissue evidence="2">Head</tissue>
    </source>
</reference>
<reference evidence="2" key="2">
    <citation type="journal article" date="2000" name="Genome Res.">
        <title>Normalization and subtraction of cap-trapper-selected cDNAs to prepare full-length cDNA libraries for rapid discovery of new genes.</title>
        <authorList>
            <person name="Carninci P."/>
            <person name="Shibata Y."/>
            <person name="Hayatsu N."/>
            <person name="Sugahara Y."/>
            <person name="Shibata K."/>
            <person name="Itoh M."/>
            <person name="Konno H."/>
            <person name="Okazaki Y."/>
            <person name="Muramatsu M."/>
            <person name="Hayashizaki Y."/>
        </authorList>
    </citation>
    <scope>NUCLEOTIDE SEQUENCE</scope>
    <source>
        <strain evidence="2">C57BL/6J</strain>
        <tissue evidence="2">Head</tissue>
    </source>
</reference>
<reference evidence="2" key="8">
    <citation type="journal article" date="2005" name="Science">
        <title>Antisense Transcription in the Mammalian Transcriptome.</title>
        <authorList>
            <consortium name="RIKEN Genome Exploration Research Group and Genome Science Group (Genome Network Project Core Group) and the FANTOM Consortium"/>
        </authorList>
    </citation>
    <scope>NUCLEOTIDE SEQUENCE</scope>
    <source>
        <strain evidence="2">C57BL/6J</strain>
        <tissue evidence="2">Head</tissue>
    </source>
</reference>
<evidence type="ECO:0000313" key="3">
    <source>
        <dbReference type="MGI" id="MGI:1921855"/>
    </source>
</evidence>
<dbReference type="PANTHER" id="PTHR46810">
    <property type="entry name" value="INACTIVE POLYGLYCYLASE TTLL10"/>
    <property type="match status" value="1"/>
</dbReference>
<dbReference type="InterPro" id="IPR027752">
    <property type="entry name" value="TTLL10"/>
</dbReference>
<dbReference type="MGI" id="MGI:1921855">
    <property type="gene designation" value="Ttll10"/>
</dbReference>
<reference evidence="2" key="3">
    <citation type="journal article" date="2000" name="Genome Res.">
        <title>RIKEN integrated sequence analysis (RISA) system--384-format sequencing pipeline with 384 multicapillary sequencer.</title>
        <authorList>
            <person name="Shibata K."/>
            <person name="Itoh M."/>
            <person name="Aizawa K."/>
            <person name="Nagaoka S."/>
            <person name="Sasaki N."/>
            <person name="Carninci P."/>
            <person name="Konno H."/>
            <person name="Akiyama J."/>
            <person name="Nishi K."/>
            <person name="Kitsunai T."/>
            <person name="Tashiro H."/>
            <person name="Itoh M."/>
            <person name="Sumi N."/>
            <person name="Ishii Y."/>
            <person name="Nakamura S."/>
            <person name="Hazama M."/>
            <person name="Nishine T."/>
            <person name="Harada A."/>
            <person name="Yamamoto R."/>
            <person name="Matsumoto H."/>
            <person name="Sakaguchi S."/>
            <person name="Ikegami T."/>
            <person name="Kashiwagi K."/>
            <person name="Fujiwake S."/>
            <person name="Inoue K."/>
            <person name="Togawa Y."/>
            <person name="Izawa M."/>
            <person name="Ohara E."/>
            <person name="Watahiki M."/>
            <person name="Yoneda Y."/>
            <person name="Ishikawa T."/>
            <person name="Ozawa K."/>
            <person name="Tanaka T."/>
            <person name="Matsuura S."/>
            <person name="Kawai J."/>
            <person name="Okazaki Y."/>
            <person name="Muramatsu M."/>
            <person name="Inoue Y."/>
            <person name="Kira A."/>
            <person name="Hayashizaki Y."/>
        </authorList>
    </citation>
    <scope>NUCLEOTIDE SEQUENCE</scope>
    <source>
        <strain evidence="2">C57BL/6J</strain>
        <tissue evidence="2">Head</tissue>
    </source>
</reference>
<dbReference type="AlphaFoldDB" id="Q8C1K0"/>
<organism evidence="2">
    <name type="scientific">Mus musculus</name>
    <name type="common">Mouse</name>
    <dbReference type="NCBI Taxonomy" id="10090"/>
    <lineage>
        <taxon>Eukaryota</taxon>
        <taxon>Metazoa</taxon>
        <taxon>Chordata</taxon>
        <taxon>Craniata</taxon>
        <taxon>Vertebrata</taxon>
        <taxon>Euteleostomi</taxon>
        <taxon>Mammalia</taxon>
        <taxon>Eutheria</taxon>
        <taxon>Euarchontoglires</taxon>
        <taxon>Glires</taxon>
        <taxon>Rodentia</taxon>
        <taxon>Myomorpha</taxon>
        <taxon>Muroidea</taxon>
        <taxon>Muridae</taxon>
        <taxon>Murinae</taxon>
        <taxon>Mus</taxon>
        <taxon>Mus</taxon>
    </lineage>
</organism>
<dbReference type="UCSC" id="uc008wgb.1">
    <property type="organism name" value="mouse"/>
</dbReference>
<dbReference type="AGR" id="MGI:1921855"/>
<name>Q8C1K0_MOUSE</name>
<reference evidence="2" key="7">
    <citation type="journal article" date="2005" name="Science">
        <title>The Transcriptional Landscape of the Mammalian Genome.</title>
        <authorList>
            <consortium name="The FANTOM Consortium"/>
            <consortium name="Riken Genome Exploration Research Group and Genome Science Group (Genome Network Project Core Group)"/>
        </authorList>
    </citation>
    <scope>NUCLEOTIDE SEQUENCE</scope>
    <source>
        <strain evidence="2">C57BL/6J</strain>
        <tissue evidence="2">Head</tissue>
    </source>
</reference>
<sequence length="294" mass="32932">MALHPQAGRPHRDGSEAQAEATAQDLGRLPSPSKVGAAVCPIQGLGHRAARRPRRGIGTTSASRVPRPGALMPATRNRPRFIHCRGQPPRTRVSSKRSKRSRIHPCHTEVPDDLEEEEAARLPVTSPDGLLMEGDKQPSPGQGPFFYIGGTNGASIISNYCESKGWQRTQDSHCEDYKLKWCEIKCRDNYCSFREGQQLLFQLPNNKLLTTKIGLLSALREHARTLSKARMLPSTQTKVLKMEEFFPETYRLDIRDERQAFFALFDVHAEEEPPVHAAEGEHRVDHGAPQPIHQ</sequence>
<proteinExistence type="evidence at transcript level"/>
<feature type="compositionally biased region" description="Basic residues" evidence="1">
    <location>
        <begin position="93"/>
        <end position="105"/>
    </location>
</feature>
<feature type="compositionally biased region" description="Basic and acidic residues" evidence="1">
    <location>
        <begin position="274"/>
        <end position="286"/>
    </location>
</feature>
<feature type="region of interest" description="Disordered" evidence="1">
    <location>
        <begin position="1"/>
        <end position="118"/>
    </location>
</feature>
<dbReference type="EMBL" id="AK014686">
    <property type="protein sequence ID" value="BAC25445.1"/>
    <property type="molecule type" value="mRNA"/>
</dbReference>
<accession>Q8C1K0</accession>
<feature type="region of interest" description="Disordered" evidence="1">
    <location>
        <begin position="274"/>
        <end position="294"/>
    </location>
</feature>
<reference evidence="2" key="1">
    <citation type="journal article" date="1999" name="Methods Enzymol.">
        <title>High-efficiency full-length cDNA cloning.</title>
        <authorList>
            <person name="Carninci P."/>
            <person name="Hayashizaki Y."/>
        </authorList>
    </citation>
    <scope>NUCLEOTIDE SEQUENCE</scope>
    <source>
        <strain evidence="2">C57BL/6J</strain>
        <tissue evidence="2">Head</tissue>
    </source>
</reference>
<protein>
    <submittedName>
        <fullName evidence="2">Uncharacterized protein</fullName>
    </submittedName>
</protein>
<dbReference type="PANTHER" id="PTHR46810:SF1">
    <property type="entry name" value="INACTIVE POLYGLYCYLASE TTLL10"/>
    <property type="match status" value="1"/>
</dbReference>
<gene>
    <name evidence="3" type="primary">Ttll10</name>
    <name evidence="3" type="synonym">Ttll5</name>
</gene>